<name>A0A0G0CY22_9BACT</name>
<dbReference type="InterPro" id="IPR029060">
    <property type="entry name" value="PIN-like_dom_sf"/>
</dbReference>
<evidence type="ECO:0008006" key="3">
    <source>
        <dbReference type="Google" id="ProtNLM"/>
    </source>
</evidence>
<evidence type="ECO:0000313" key="1">
    <source>
        <dbReference type="EMBL" id="KKP48282.1"/>
    </source>
</evidence>
<dbReference type="AlphaFoldDB" id="A0A0G0CY22"/>
<accession>A0A0G0CY22</accession>
<proteinExistence type="predicted"/>
<reference evidence="1 2" key="1">
    <citation type="journal article" date="2015" name="Nature">
        <title>rRNA introns, odd ribosomes, and small enigmatic genomes across a large radiation of phyla.</title>
        <authorList>
            <person name="Brown C.T."/>
            <person name="Hug L.A."/>
            <person name="Thomas B.C."/>
            <person name="Sharon I."/>
            <person name="Castelle C.J."/>
            <person name="Singh A."/>
            <person name="Wilkins M.J."/>
            <person name="Williams K.H."/>
            <person name="Banfield J.F."/>
        </authorList>
    </citation>
    <scope>NUCLEOTIDE SEQUENCE [LARGE SCALE GENOMIC DNA]</scope>
</reference>
<comment type="caution">
    <text evidence="1">The sequence shown here is derived from an EMBL/GenBank/DDBJ whole genome shotgun (WGS) entry which is preliminary data.</text>
</comment>
<dbReference type="EMBL" id="LBOZ01000001">
    <property type="protein sequence ID" value="KKP48282.1"/>
    <property type="molecule type" value="Genomic_DNA"/>
</dbReference>
<protein>
    <recommendedName>
        <fullName evidence="3">PIN domain-containing protein</fullName>
    </recommendedName>
</protein>
<sequence>MSDTNDLGSKNPIQNIILDTCILQYLSNKYLKGELGKYLLSLVGRGFGLAISDISISELLQDATLEQEKISSSTLSLFNRYPLNEDILIAGAQISTLYKIDNTKNNSISLPDKIIASASVLSGSLILTADVNDYPRLFFSEAEEKWILYRKNNKNNILVIQLLRPNTEYIKQKFSERI</sequence>
<gene>
    <name evidence="1" type="ORF">UR38_C0001G0078</name>
</gene>
<evidence type="ECO:0000313" key="2">
    <source>
        <dbReference type="Proteomes" id="UP000033995"/>
    </source>
</evidence>
<organism evidence="1 2">
    <name type="scientific">Candidatus Woesebacteria bacterium GW2011_GWA2_33_28</name>
    <dbReference type="NCBI Taxonomy" id="1618561"/>
    <lineage>
        <taxon>Bacteria</taxon>
        <taxon>Candidatus Woeseibacteriota</taxon>
    </lineage>
</organism>
<dbReference type="SUPFAM" id="SSF88723">
    <property type="entry name" value="PIN domain-like"/>
    <property type="match status" value="1"/>
</dbReference>
<dbReference type="Gene3D" id="3.40.50.1010">
    <property type="entry name" value="5'-nuclease"/>
    <property type="match status" value="1"/>
</dbReference>
<dbReference type="Proteomes" id="UP000033995">
    <property type="component" value="Unassembled WGS sequence"/>
</dbReference>